<sequence>MGPATSPCNTRKTISVVMFGASPHSQEVSTNSSTLVTNRRTWPKRCDSQPVSGTAIALATPKLVMIQVPWFGLTPRSPAMAGSDTLAIEVSSTFMKVAADSASVPHRRAEPLKGGG</sequence>
<accession>A0A1J5Q920</accession>
<dbReference type="EMBL" id="MLJW01003262">
    <property type="protein sequence ID" value="OIQ72461.1"/>
    <property type="molecule type" value="Genomic_DNA"/>
</dbReference>
<dbReference type="AlphaFoldDB" id="A0A1J5Q920"/>
<proteinExistence type="predicted"/>
<comment type="caution">
    <text evidence="1">The sequence shown here is derived from an EMBL/GenBank/DDBJ whole genome shotgun (WGS) entry which is preliminary data.</text>
</comment>
<organism evidence="1">
    <name type="scientific">mine drainage metagenome</name>
    <dbReference type="NCBI Taxonomy" id="410659"/>
    <lineage>
        <taxon>unclassified sequences</taxon>
        <taxon>metagenomes</taxon>
        <taxon>ecological metagenomes</taxon>
    </lineage>
</organism>
<protein>
    <submittedName>
        <fullName evidence="1">Uncharacterized protein</fullName>
    </submittedName>
</protein>
<reference evidence="1" key="1">
    <citation type="submission" date="2016-10" db="EMBL/GenBank/DDBJ databases">
        <title>Sequence of Gallionella enrichment culture.</title>
        <authorList>
            <person name="Poehlein A."/>
            <person name="Muehling M."/>
            <person name="Daniel R."/>
        </authorList>
    </citation>
    <scope>NUCLEOTIDE SEQUENCE</scope>
</reference>
<name>A0A1J5Q920_9ZZZZ</name>
<gene>
    <name evidence="1" type="ORF">GALL_459130</name>
</gene>
<dbReference type="AntiFam" id="ANF00279">
    <property type="entry name" value="Spurious ORF (shadow ORF of EmrB)"/>
</dbReference>
<evidence type="ECO:0000313" key="1">
    <source>
        <dbReference type="EMBL" id="OIQ72461.1"/>
    </source>
</evidence>